<organism evidence="2 3">
    <name type="scientific">Oryza meyeriana var. granulata</name>
    <dbReference type="NCBI Taxonomy" id="110450"/>
    <lineage>
        <taxon>Eukaryota</taxon>
        <taxon>Viridiplantae</taxon>
        <taxon>Streptophyta</taxon>
        <taxon>Embryophyta</taxon>
        <taxon>Tracheophyta</taxon>
        <taxon>Spermatophyta</taxon>
        <taxon>Magnoliopsida</taxon>
        <taxon>Liliopsida</taxon>
        <taxon>Poales</taxon>
        <taxon>Poaceae</taxon>
        <taxon>BOP clade</taxon>
        <taxon>Oryzoideae</taxon>
        <taxon>Oryzeae</taxon>
        <taxon>Oryzinae</taxon>
        <taxon>Oryza</taxon>
        <taxon>Oryza meyeriana</taxon>
    </lineage>
</organism>
<feature type="compositionally biased region" description="Basic and acidic residues" evidence="1">
    <location>
        <begin position="40"/>
        <end position="61"/>
    </location>
</feature>
<keyword evidence="3" id="KW-1185">Reference proteome</keyword>
<name>A0A6G1DHQ2_9ORYZ</name>
<protein>
    <submittedName>
        <fullName evidence="2">Uncharacterized protein</fullName>
    </submittedName>
</protein>
<dbReference type="AlphaFoldDB" id="A0A6G1DHQ2"/>
<comment type="caution">
    <text evidence="2">The sequence shown here is derived from an EMBL/GenBank/DDBJ whole genome shotgun (WGS) entry which is preliminary data.</text>
</comment>
<evidence type="ECO:0000313" key="2">
    <source>
        <dbReference type="EMBL" id="KAF0911931.1"/>
    </source>
</evidence>
<evidence type="ECO:0000256" key="1">
    <source>
        <dbReference type="SAM" id="MobiDB-lite"/>
    </source>
</evidence>
<gene>
    <name evidence="2" type="ORF">E2562_012747</name>
</gene>
<dbReference type="EMBL" id="SPHZ02000006">
    <property type="protein sequence ID" value="KAF0911931.1"/>
    <property type="molecule type" value="Genomic_DNA"/>
</dbReference>
<proteinExistence type="predicted"/>
<accession>A0A6G1DHQ2</accession>
<dbReference type="Proteomes" id="UP000479710">
    <property type="component" value="Unassembled WGS sequence"/>
</dbReference>
<sequence length="101" mass="10445">MVPSGLRMLVELREKGDNGARGRPIYCSQAAADPPRWRWSSREGKGLGSEEGKELGTREHGGMGGAKLGVAGPSPVPAALGGDGLSPSAGNEQRMMKTTGI</sequence>
<evidence type="ECO:0000313" key="3">
    <source>
        <dbReference type="Proteomes" id="UP000479710"/>
    </source>
</evidence>
<reference evidence="2 3" key="1">
    <citation type="submission" date="2019-11" db="EMBL/GenBank/DDBJ databases">
        <title>Whole genome sequence of Oryza granulata.</title>
        <authorList>
            <person name="Li W."/>
        </authorList>
    </citation>
    <scope>NUCLEOTIDE SEQUENCE [LARGE SCALE GENOMIC DNA]</scope>
    <source>
        <strain evidence="3">cv. Menghai</strain>
        <tissue evidence="2">Leaf</tissue>
    </source>
</reference>
<feature type="region of interest" description="Disordered" evidence="1">
    <location>
        <begin position="17"/>
        <end position="101"/>
    </location>
</feature>